<organism evidence="8 9">
    <name type="scientific">Cyclocybe aegerita</name>
    <name type="common">Black poplar mushroom</name>
    <name type="synonym">Agrocybe aegerita</name>
    <dbReference type="NCBI Taxonomy" id="1973307"/>
    <lineage>
        <taxon>Eukaryota</taxon>
        <taxon>Fungi</taxon>
        <taxon>Dikarya</taxon>
        <taxon>Basidiomycota</taxon>
        <taxon>Agaricomycotina</taxon>
        <taxon>Agaricomycetes</taxon>
        <taxon>Agaricomycetidae</taxon>
        <taxon>Agaricales</taxon>
        <taxon>Agaricineae</taxon>
        <taxon>Bolbitiaceae</taxon>
        <taxon>Cyclocybe</taxon>
    </lineage>
</organism>
<dbReference type="SUPFAM" id="SSF50978">
    <property type="entry name" value="WD40 repeat-like"/>
    <property type="match status" value="1"/>
</dbReference>
<dbReference type="AlphaFoldDB" id="A0A8S0WW32"/>
<dbReference type="GO" id="GO:0030674">
    <property type="term" value="F:protein-macromolecule adaptor activity"/>
    <property type="evidence" value="ECO:0007669"/>
    <property type="project" value="TreeGrafter"/>
</dbReference>
<feature type="region of interest" description="Disordered" evidence="7">
    <location>
        <begin position="61"/>
        <end position="99"/>
    </location>
</feature>
<evidence type="ECO:0000313" key="8">
    <source>
        <dbReference type="EMBL" id="CAA7260208.1"/>
    </source>
</evidence>
<dbReference type="InterPro" id="IPR019775">
    <property type="entry name" value="WD40_repeat_CS"/>
</dbReference>
<evidence type="ECO:0000256" key="7">
    <source>
        <dbReference type="SAM" id="MobiDB-lite"/>
    </source>
</evidence>
<dbReference type="InterPro" id="IPR001680">
    <property type="entry name" value="WD40_rpt"/>
</dbReference>
<dbReference type="GO" id="GO:0043161">
    <property type="term" value="P:proteasome-mediated ubiquitin-dependent protein catabolic process"/>
    <property type="evidence" value="ECO:0007669"/>
    <property type="project" value="TreeGrafter"/>
</dbReference>
<dbReference type="Pfam" id="PF00400">
    <property type="entry name" value="WD40"/>
    <property type="match status" value="3"/>
</dbReference>
<dbReference type="InterPro" id="IPR036322">
    <property type="entry name" value="WD40_repeat_dom_sf"/>
</dbReference>
<feature type="repeat" description="WD" evidence="6">
    <location>
        <begin position="508"/>
        <end position="537"/>
    </location>
</feature>
<comment type="caution">
    <text evidence="8">The sequence shown here is derived from an EMBL/GenBank/DDBJ whole genome shotgun (WGS) entry which is preliminary data.</text>
</comment>
<feature type="repeat" description="WD" evidence="6">
    <location>
        <begin position="265"/>
        <end position="307"/>
    </location>
</feature>
<proteinExistence type="inferred from homology"/>
<dbReference type="InterPro" id="IPR051865">
    <property type="entry name" value="WD-repeat_CDT2_adapter"/>
</dbReference>
<evidence type="ECO:0000256" key="6">
    <source>
        <dbReference type="PROSITE-ProRule" id="PRU00221"/>
    </source>
</evidence>
<dbReference type="PROSITE" id="PS50294">
    <property type="entry name" value="WD_REPEATS_REGION"/>
    <property type="match status" value="1"/>
</dbReference>
<protein>
    <recommendedName>
        <fullName evidence="10">WD40 repeat-like protein</fullName>
    </recommendedName>
</protein>
<dbReference type="PROSITE" id="PS00678">
    <property type="entry name" value="WD_REPEATS_1"/>
    <property type="match status" value="1"/>
</dbReference>
<dbReference type="SMART" id="SM00320">
    <property type="entry name" value="WD40"/>
    <property type="match status" value="5"/>
</dbReference>
<evidence type="ECO:0000256" key="4">
    <source>
        <dbReference type="ARBA" id="ARBA00022786"/>
    </source>
</evidence>
<comment type="similarity">
    <text evidence="5">Belongs to the WD repeat cdt2 family.</text>
</comment>
<evidence type="ECO:0000256" key="3">
    <source>
        <dbReference type="ARBA" id="ARBA00022737"/>
    </source>
</evidence>
<dbReference type="GO" id="GO:0005634">
    <property type="term" value="C:nucleus"/>
    <property type="evidence" value="ECO:0007669"/>
    <property type="project" value="TreeGrafter"/>
</dbReference>
<evidence type="ECO:0000256" key="2">
    <source>
        <dbReference type="ARBA" id="ARBA00022574"/>
    </source>
</evidence>
<dbReference type="PANTHER" id="PTHR22852:SF0">
    <property type="entry name" value="DENTICLELESS PROTEIN HOMOLOG"/>
    <property type="match status" value="1"/>
</dbReference>
<gene>
    <name evidence="8" type="ORF">AAE3_LOCUS2392</name>
</gene>
<dbReference type="PROSITE" id="PS50082">
    <property type="entry name" value="WD_REPEATS_2"/>
    <property type="match status" value="2"/>
</dbReference>
<keyword evidence="4" id="KW-0833">Ubl conjugation pathway</keyword>
<keyword evidence="3" id="KW-0677">Repeat</keyword>
<evidence type="ECO:0008006" key="10">
    <source>
        <dbReference type="Google" id="ProtNLM"/>
    </source>
</evidence>
<dbReference type="InterPro" id="IPR015943">
    <property type="entry name" value="WD40/YVTN_repeat-like_dom_sf"/>
</dbReference>
<dbReference type="EMBL" id="CACVBS010000028">
    <property type="protein sequence ID" value="CAA7260208.1"/>
    <property type="molecule type" value="Genomic_DNA"/>
</dbReference>
<accession>A0A8S0WW32</accession>
<evidence type="ECO:0000256" key="1">
    <source>
        <dbReference type="ARBA" id="ARBA00004906"/>
    </source>
</evidence>
<dbReference type="OrthoDB" id="2096344at2759"/>
<dbReference type="PANTHER" id="PTHR22852">
    <property type="entry name" value="LETHAL 2 DENTICLELESS PROTEIN RETINOIC ACID-REGULATED NUCLEAR MATRIX-ASSOCIATED PROTEIN"/>
    <property type="match status" value="1"/>
</dbReference>
<name>A0A8S0WW32_CYCAE</name>
<keyword evidence="2 6" id="KW-0853">WD repeat</keyword>
<comment type="pathway">
    <text evidence="1">Protein modification; protein ubiquitination.</text>
</comment>
<evidence type="ECO:0000313" key="9">
    <source>
        <dbReference type="Proteomes" id="UP000467700"/>
    </source>
</evidence>
<dbReference type="Proteomes" id="UP000467700">
    <property type="component" value="Unassembled WGS sequence"/>
</dbReference>
<sequence>MSRADALIIWICCGRTLNLTSLSSFKVQTSTMAANSRSSSRVLAPRTNTLHTPQAKLTTFLPTDNHSKKRHIRDETQSVKRRKLSGPVVSESEDDDSDVDVYSEEEGVAMEDARIAQARARRQVAFSLHTQFVSTAGNRCRRQAPSTLPILQSFVSSHKSDVFKCQSIGEDTYLTPPYSCAYSHGSRRGGNPRLAVATEQGTVHILNTQKRDNWDPEPQRITLQQHQNGIFDVKWNLRDTSLATCSGDQSTRISSVETGVITHVLRGHTSTVKCLVWDPTNESLLTTGGRDGAICLWDLRVGERHKREDTEFLVAAPVMTIHGAHEDTIVKSKPKPRKGKQVPTPRTITNVLYPDSQPYGLVSSASFDGILRYWDLRQPATTRKTKSGKKVLPTELYCSPVDPTTLHGSRRSRGIISLTCGTGPTAGLIFALGADSRIHTYDLSTLTAQRTALEHENLQTNSFYVGVSVSPCGRWLGCGGSGTTGNSFLFDVENAARPMAIRQKGVELIGQKGEVGAVDWAQDMFATCTDDGTVRIWRPDIDTQRKCARQPEESGWDWSWAT</sequence>
<reference evidence="8 9" key="1">
    <citation type="submission" date="2020-01" db="EMBL/GenBank/DDBJ databases">
        <authorList>
            <person name="Gupta K D."/>
        </authorList>
    </citation>
    <scope>NUCLEOTIDE SEQUENCE [LARGE SCALE GENOMIC DNA]</scope>
</reference>
<keyword evidence="9" id="KW-1185">Reference proteome</keyword>
<dbReference type="Gene3D" id="2.130.10.10">
    <property type="entry name" value="YVTN repeat-like/Quinoprotein amine dehydrogenase"/>
    <property type="match status" value="2"/>
</dbReference>
<evidence type="ECO:0000256" key="5">
    <source>
        <dbReference type="ARBA" id="ARBA00038344"/>
    </source>
</evidence>